<dbReference type="STRING" id="1882918.BCY86_01760"/>
<evidence type="ECO:0000259" key="7">
    <source>
        <dbReference type="Pfam" id="PF01171"/>
    </source>
</evidence>
<dbReference type="Gene3D" id="3.40.50.620">
    <property type="entry name" value="HUPs"/>
    <property type="match status" value="1"/>
</dbReference>
<comment type="similarity">
    <text evidence="6">Belongs to the tRNA(Ile)-lysidine synthase family.</text>
</comment>
<sequence>MSRSHPPTLITLTRQAIKRHHLIQQGDVVLVAISGGPDSTALLHVLSLLREKLGFQLVAHGVDHGLRSEAQQELDQAARVAAHLSILFDRTRLSVQPGGNLQARARKARFQALMDAASRMQANCIATAHHATDRAETVLLRLLQGAGPKGLAVLPPRSGYLIRPFLYASRLDIEAHVRRHQLPVSRDPSNQNPRFLRTRVRYHILPLLQSLNPQIEQHLCHLAEDLTQLFMPSDLVPSLPEFTDRTGTPFRSLPRTTRKALQHLLQTRSTTMRIALSKGSVAFYDKERNQIMVEHPEKNIVELYPSKG</sequence>
<dbReference type="InterPro" id="IPR012795">
    <property type="entry name" value="tRNA_Ile_lys_synt_N"/>
</dbReference>
<feature type="domain" description="tRNA(Ile)-lysidine/2-thiocytidine synthase N-terminal" evidence="7">
    <location>
        <begin position="29"/>
        <end position="201"/>
    </location>
</feature>
<dbReference type="InterPro" id="IPR014729">
    <property type="entry name" value="Rossmann-like_a/b/a_fold"/>
</dbReference>
<evidence type="ECO:0000256" key="4">
    <source>
        <dbReference type="ARBA" id="ARBA00022840"/>
    </source>
</evidence>
<evidence type="ECO:0000313" key="9">
    <source>
        <dbReference type="Proteomes" id="UP000185544"/>
    </source>
</evidence>
<comment type="subcellular location">
    <subcellularLocation>
        <location evidence="6">Cytoplasm</location>
    </subcellularLocation>
</comment>
<dbReference type="RefSeq" id="WP_075276193.1">
    <property type="nucleotide sequence ID" value="NZ_CP016908.1"/>
</dbReference>
<dbReference type="HAMAP" id="MF_01161">
    <property type="entry name" value="tRNA_Ile_lys_synt"/>
    <property type="match status" value="1"/>
</dbReference>
<evidence type="ECO:0000256" key="5">
    <source>
        <dbReference type="ARBA" id="ARBA00048539"/>
    </source>
</evidence>
<evidence type="ECO:0000313" key="8">
    <source>
        <dbReference type="EMBL" id="APR99546.1"/>
    </source>
</evidence>
<dbReference type="Pfam" id="PF01171">
    <property type="entry name" value="ATP_bind_3"/>
    <property type="match status" value="1"/>
</dbReference>
<keyword evidence="2 6" id="KW-0819">tRNA processing</keyword>
<dbReference type="CDD" id="cd01992">
    <property type="entry name" value="TilS_N"/>
    <property type="match status" value="1"/>
</dbReference>
<name>A0A1L6MVJ6_9BACT</name>
<gene>
    <name evidence="6" type="primary">tilS</name>
    <name evidence="8" type="ORF">BCY86_01760</name>
</gene>
<reference evidence="8 9" key="1">
    <citation type="submission" date="2016-08" db="EMBL/GenBank/DDBJ databases">
        <title>Identification and validation of antigenic proteins from Pajaroellobacter abortibovis using de-novo genome sequence assembly and reverse vaccinology.</title>
        <authorList>
            <person name="Welly B.T."/>
            <person name="Miller M.R."/>
            <person name="Stott J.L."/>
            <person name="Blanchard M.T."/>
            <person name="Islas-Trejo A.D."/>
            <person name="O'Rourke S.M."/>
            <person name="Young A.E."/>
            <person name="Medrano J.F."/>
            <person name="Van Eenennaam A.L."/>
        </authorList>
    </citation>
    <scope>NUCLEOTIDE SEQUENCE [LARGE SCALE GENOMIC DNA]</scope>
    <source>
        <strain evidence="8 9">BTF92-0548A/99-0131</strain>
    </source>
</reference>
<dbReference type="InterPro" id="IPR012094">
    <property type="entry name" value="tRNA_Ile_lys_synt"/>
</dbReference>
<dbReference type="EMBL" id="CP016908">
    <property type="protein sequence ID" value="APR99546.1"/>
    <property type="molecule type" value="Genomic_DNA"/>
</dbReference>
<dbReference type="GO" id="GO:0005524">
    <property type="term" value="F:ATP binding"/>
    <property type="evidence" value="ECO:0007669"/>
    <property type="project" value="UniProtKB-UniRule"/>
</dbReference>
<evidence type="ECO:0000256" key="6">
    <source>
        <dbReference type="HAMAP-Rule" id="MF_01161"/>
    </source>
</evidence>
<dbReference type="GO" id="GO:0006400">
    <property type="term" value="P:tRNA modification"/>
    <property type="evidence" value="ECO:0007669"/>
    <property type="project" value="UniProtKB-UniRule"/>
</dbReference>
<dbReference type="PANTHER" id="PTHR43033:SF1">
    <property type="entry name" value="TRNA(ILE)-LYSIDINE SYNTHASE-RELATED"/>
    <property type="match status" value="1"/>
</dbReference>
<comment type="function">
    <text evidence="6">Ligates lysine onto the cytidine present at position 34 of the AUA codon-specific tRNA(Ile) that contains the anticodon CAU, in an ATP-dependent manner. Cytidine is converted to lysidine, thus changing the amino acid specificity of the tRNA from methionine to isoleucine.</text>
</comment>
<feature type="binding site" evidence="6">
    <location>
        <begin position="34"/>
        <end position="39"/>
    </location>
    <ligand>
        <name>ATP</name>
        <dbReference type="ChEBI" id="CHEBI:30616"/>
    </ligand>
</feature>
<keyword evidence="6" id="KW-0963">Cytoplasm</keyword>
<evidence type="ECO:0000256" key="1">
    <source>
        <dbReference type="ARBA" id="ARBA00022598"/>
    </source>
</evidence>
<dbReference type="Proteomes" id="UP000185544">
    <property type="component" value="Chromosome"/>
</dbReference>
<dbReference type="AlphaFoldDB" id="A0A1L6MVJ6"/>
<dbReference type="PANTHER" id="PTHR43033">
    <property type="entry name" value="TRNA(ILE)-LYSIDINE SYNTHASE-RELATED"/>
    <property type="match status" value="1"/>
</dbReference>
<dbReference type="InterPro" id="IPR011063">
    <property type="entry name" value="TilS/TtcA_N"/>
</dbReference>
<keyword evidence="3 6" id="KW-0547">Nucleotide-binding</keyword>
<dbReference type="SUPFAM" id="SSF52402">
    <property type="entry name" value="Adenine nucleotide alpha hydrolases-like"/>
    <property type="match status" value="1"/>
</dbReference>
<keyword evidence="9" id="KW-1185">Reference proteome</keyword>
<dbReference type="EC" id="6.3.4.19" evidence="6"/>
<evidence type="ECO:0000256" key="2">
    <source>
        <dbReference type="ARBA" id="ARBA00022694"/>
    </source>
</evidence>
<keyword evidence="4 6" id="KW-0067">ATP-binding</keyword>
<comment type="domain">
    <text evidence="6">The N-terminal region contains the highly conserved SGGXDS motif, predicted to be a P-loop motif involved in ATP binding.</text>
</comment>
<dbReference type="GO" id="GO:0032267">
    <property type="term" value="F:tRNA(Ile)-lysidine synthase activity"/>
    <property type="evidence" value="ECO:0007669"/>
    <property type="project" value="UniProtKB-EC"/>
</dbReference>
<dbReference type="NCBIfam" id="TIGR02432">
    <property type="entry name" value="lysidine_TilS_N"/>
    <property type="match status" value="1"/>
</dbReference>
<dbReference type="GO" id="GO:0005737">
    <property type="term" value="C:cytoplasm"/>
    <property type="evidence" value="ECO:0007669"/>
    <property type="project" value="UniProtKB-SubCell"/>
</dbReference>
<evidence type="ECO:0000256" key="3">
    <source>
        <dbReference type="ARBA" id="ARBA00022741"/>
    </source>
</evidence>
<accession>A0A1L6MVJ6</accession>
<proteinExistence type="inferred from homology"/>
<dbReference type="KEGG" id="pabo:BCY86_01760"/>
<keyword evidence="1 6" id="KW-0436">Ligase</keyword>
<protein>
    <recommendedName>
        <fullName evidence="6">tRNA(Ile)-lysidine synthase</fullName>
        <ecNumber evidence="6">6.3.4.19</ecNumber>
    </recommendedName>
    <alternativeName>
        <fullName evidence="6">tRNA(Ile)-2-lysyl-cytidine synthase</fullName>
    </alternativeName>
    <alternativeName>
        <fullName evidence="6">tRNA(Ile)-lysidine synthetase</fullName>
    </alternativeName>
</protein>
<comment type="catalytic activity">
    <reaction evidence="5 6">
        <text>cytidine(34) in tRNA(Ile2) + L-lysine + ATP = lysidine(34) in tRNA(Ile2) + AMP + diphosphate + H(+)</text>
        <dbReference type="Rhea" id="RHEA:43744"/>
        <dbReference type="Rhea" id="RHEA-COMP:10625"/>
        <dbReference type="Rhea" id="RHEA-COMP:10670"/>
        <dbReference type="ChEBI" id="CHEBI:15378"/>
        <dbReference type="ChEBI" id="CHEBI:30616"/>
        <dbReference type="ChEBI" id="CHEBI:32551"/>
        <dbReference type="ChEBI" id="CHEBI:33019"/>
        <dbReference type="ChEBI" id="CHEBI:82748"/>
        <dbReference type="ChEBI" id="CHEBI:83665"/>
        <dbReference type="ChEBI" id="CHEBI:456215"/>
        <dbReference type="EC" id="6.3.4.19"/>
    </reaction>
</comment>
<organism evidence="8 9">
    <name type="scientific">Pajaroellobacter abortibovis</name>
    <dbReference type="NCBI Taxonomy" id="1882918"/>
    <lineage>
        <taxon>Bacteria</taxon>
        <taxon>Pseudomonadati</taxon>
        <taxon>Myxococcota</taxon>
        <taxon>Polyangia</taxon>
        <taxon>Polyangiales</taxon>
        <taxon>Polyangiaceae</taxon>
    </lineage>
</organism>